<gene>
    <name evidence="12" type="ORF">BDW59DRAFT_175949</name>
</gene>
<dbReference type="SMART" id="SM01029">
    <property type="entry name" value="BetaGal_dom2"/>
    <property type="match status" value="1"/>
</dbReference>
<dbReference type="InterPro" id="IPR017853">
    <property type="entry name" value="GH"/>
</dbReference>
<evidence type="ECO:0000256" key="3">
    <source>
        <dbReference type="ARBA" id="ARBA00009809"/>
    </source>
</evidence>
<dbReference type="EC" id="3.2.1.23" evidence="4"/>
<reference evidence="12 13" key="1">
    <citation type="submission" date="2024-07" db="EMBL/GenBank/DDBJ databases">
        <title>Section-level genome sequencing and comparative genomics of Aspergillus sections Usti and Cavernicolus.</title>
        <authorList>
            <consortium name="Lawrence Berkeley National Laboratory"/>
            <person name="Nybo J.L."/>
            <person name="Vesth T.C."/>
            <person name="Theobald S."/>
            <person name="Frisvad J.C."/>
            <person name="Larsen T.O."/>
            <person name="Kjaerboelling I."/>
            <person name="Rothschild-Mancinelli K."/>
            <person name="Lyhne E.K."/>
            <person name="Kogle M.E."/>
            <person name="Barry K."/>
            <person name="Clum A."/>
            <person name="Na H."/>
            <person name="Ledsgaard L."/>
            <person name="Lin J."/>
            <person name="Lipzen A."/>
            <person name="Kuo A."/>
            <person name="Riley R."/>
            <person name="Mondo S."/>
            <person name="LaButti K."/>
            <person name="Haridas S."/>
            <person name="Pangalinan J."/>
            <person name="Salamov A.A."/>
            <person name="Simmons B.A."/>
            <person name="Magnuson J.K."/>
            <person name="Chen J."/>
            <person name="Drula E."/>
            <person name="Henrissat B."/>
            <person name="Wiebenga A."/>
            <person name="Lubbers R.J."/>
            <person name="Gomes A.C."/>
            <person name="Makela M.R."/>
            <person name="Stajich J."/>
            <person name="Grigoriev I.V."/>
            <person name="Mortensen U.H."/>
            <person name="De vries R.P."/>
            <person name="Baker S.E."/>
            <person name="Andersen M.R."/>
        </authorList>
    </citation>
    <scope>NUCLEOTIDE SEQUENCE [LARGE SCALE GENOMIC DNA]</scope>
    <source>
        <strain evidence="12 13">CBS 600.67</strain>
    </source>
</reference>
<dbReference type="Gene3D" id="2.60.390.10">
    <property type="entry name" value="Beta-galactosidase, domain 3"/>
    <property type="match status" value="1"/>
</dbReference>
<dbReference type="InterPro" id="IPR001944">
    <property type="entry name" value="Glycoside_Hdrlase_35"/>
</dbReference>
<keyword evidence="8" id="KW-0326">Glycosidase</keyword>
<keyword evidence="6" id="KW-0378">Hydrolase</keyword>
<sequence>MRSLLSFLLPLFLSTQFLSAAPALALAHAEIVTWDKYSVLVNGERIILLSGEFHPFRLPSPGLWLDVFQKIRATGLFTAVSIYLDWALLEGKRGLIRTEGVFALDQFFDAAQQAGVYLIARPGPYINSETKDPDYLEAITPYIHATGRLIAKAQITNGRPVILFQPENEYTMCVNTTGYTQVNNMTITGIDSSCLQKEYMVYVQEEYRKAGIFVPFIINDAFQVGNFAPGSGVGAGDIYSFDSYPARWDGSPEDPSDWSELINPLHGMYNFTSHEQVSPHAPMAISEFQGGVPNPWGGQGVEGSAAFINAEFERIFYKLNYGLRIAIQNLGNLGHPDGYTSYDIGAAVAENRGVHREKYSELKLQASFLRASPDYLTSQPDNSTFGVYTDTNHVVVTRLSTTSSNFYIVRHSDLTSLESSPYKLRVHTSIGNLTIPQLGGSLSLNGRDSKIHVVDYNVGGIKLIYSTAEIFSWKKAHAKSVLVLYGGENELHEFGLPVHVGLPRETEGDGVVARRSKNAIIVQWNVEGSRRVLTFGNGLEIHLLWPNEAYNYWALDLPRGRQGLYAAPSRAQDSVIVKAGYLLRTAEISGRTLHLTGDVNATTPVEVISTPTVVSSIVFNGKRLSTTYKAGRLRYINSLPELDATYDSDWTHCNLTQSNNPRSLSTTTSLYASDYSYHAGSLLYRGTFTATSSESSIYLLTEGGFAYGHSVWLNSTYLGSWEGNPKTMFYNQTFPLSNPLKRGAKYTITVLIDHMGLDPRGILDYQLTGRDKSSITWKLTGNLGGEQYQDHTRGPLNEGALFAERQGYHLPGAPTRRWKKTSPTDSIPAPGVGFYVTEFDLFIPVGYDIPLSLFVNGWQFGKYINHIGPQYRHPIPEGILNYSGRNTLALTVSSQEAGVLELGALELSADMVVQSGYEKPDLVEGERIY</sequence>
<protein>
    <recommendedName>
        <fullName evidence="4">beta-galactosidase</fullName>
        <ecNumber evidence="4">3.2.1.23</ecNumber>
    </recommendedName>
</protein>
<comment type="caution">
    <text evidence="12">The sequence shown here is derived from an EMBL/GenBank/DDBJ whole genome shotgun (WGS) entry which is preliminary data.</text>
</comment>
<feature type="chain" id="PRO_5046460784" description="beta-galactosidase" evidence="10">
    <location>
        <begin position="21"/>
        <end position="929"/>
    </location>
</feature>
<keyword evidence="13" id="KW-1185">Reference proteome</keyword>
<evidence type="ECO:0000256" key="6">
    <source>
        <dbReference type="ARBA" id="ARBA00022801"/>
    </source>
</evidence>
<evidence type="ECO:0000256" key="9">
    <source>
        <dbReference type="RuleBase" id="RU003679"/>
    </source>
</evidence>
<feature type="signal peptide" evidence="10">
    <location>
        <begin position="1"/>
        <end position="20"/>
    </location>
</feature>
<dbReference type="InterPro" id="IPR025972">
    <property type="entry name" value="BetaGal_dom3"/>
</dbReference>
<organism evidence="12 13">
    <name type="scientific">Aspergillus cavernicola</name>
    <dbReference type="NCBI Taxonomy" id="176166"/>
    <lineage>
        <taxon>Eukaryota</taxon>
        <taxon>Fungi</taxon>
        <taxon>Dikarya</taxon>
        <taxon>Ascomycota</taxon>
        <taxon>Pezizomycotina</taxon>
        <taxon>Eurotiomycetes</taxon>
        <taxon>Eurotiomycetidae</taxon>
        <taxon>Eurotiales</taxon>
        <taxon>Aspergillaceae</taxon>
        <taxon>Aspergillus</taxon>
        <taxon>Aspergillus subgen. Nidulantes</taxon>
    </lineage>
</organism>
<keyword evidence="5 10" id="KW-0732">Signal</keyword>
<comment type="catalytic activity">
    <reaction evidence="1">
        <text>Hydrolysis of terminal non-reducing beta-D-galactose residues in beta-D-galactosides.</text>
        <dbReference type="EC" id="3.2.1.23"/>
    </reaction>
</comment>
<dbReference type="PANTHER" id="PTHR23421">
    <property type="entry name" value="BETA-GALACTOSIDASE RELATED"/>
    <property type="match status" value="1"/>
</dbReference>
<dbReference type="SUPFAM" id="SSF49785">
    <property type="entry name" value="Galactose-binding domain-like"/>
    <property type="match status" value="2"/>
</dbReference>
<dbReference type="Gene3D" id="2.60.120.260">
    <property type="entry name" value="Galactose-binding domain-like"/>
    <property type="match status" value="2"/>
</dbReference>
<keyword evidence="7" id="KW-0325">Glycoprotein</keyword>
<dbReference type="Gene3D" id="3.20.20.80">
    <property type="entry name" value="Glycosidases"/>
    <property type="match status" value="1"/>
</dbReference>
<dbReference type="InterPro" id="IPR018954">
    <property type="entry name" value="Betagal_dom2"/>
</dbReference>
<dbReference type="InterPro" id="IPR036833">
    <property type="entry name" value="BetaGal_dom3_sf"/>
</dbReference>
<dbReference type="SUPFAM" id="SSF51445">
    <property type="entry name" value="(Trans)glycosidases"/>
    <property type="match status" value="1"/>
</dbReference>
<feature type="domain" description="Beta-galactosidase" evidence="11">
    <location>
        <begin position="375"/>
        <end position="552"/>
    </location>
</feature>
<evidence type="ECO:0000313" key="12">
    <source>
        <dbReference type="EMBL" id="KAL2816018.1"/>
    </source>
</evidence>
<dbReference type="InterPro" id="IPR008979">
    <property type="entry name" value="Galactose-bd-like_sf"/>
</dbReference>
<comment type="similarity">
    <text evidence="3 9">Belongs to the glycosyl hydrolase 35 family.</text>
</comment>
<evidence type="ECO:0000256" key="4">
    <source>
        <dbReference type="ARBA" id="ARBA00012756"/>
    </source>
</evidence>
<dbReference type="Pfam" id="PF13363">
    <property type="entry name" value="BetaGal_dom3"/>
    <property type="match status" value="1"/>
</dbReference>
<dbReference type="InterPro" id="IPR025300">
    <property type="entry name" value="BetaGal_jelly_roll_dom"/>
</dbReference>
<comment type="function">
    <text evidence="2">Cleaves beta-linked terminal galactosyl residues from gangliosides, glycoproteins, and glycosaminoglycans.</text>
</comment>
<accession>A0ABR4HKL0</accession>
<dbReference type="SUPFAM" id="SSF117100">
    <property type="entry name" value="Beta-galactosidase LacA, domain 3"/>
    <property type="match status" value="1"/>
</dbReference>
<evidence type="ECO:0000259" key="11">
    <source>
        <dbReference type="SMART" id="SM01029"/>
    </source>
</evidence>
<dbReference type="SUPFAM" id="SSF51011">
    <property type="entry name" value="Glycosyl hydrolase domain"/>
    <property type="match status" value="1"/>
</dbReference>
<dbReference type="Proteomes" id="UP001610335">
    <property type="component" value="Unassembled WGS sequence"/>
</dbReference>
<evidence type="ECO:0000256" key="1">
    <source>
        <dbReference type="ARBA" id="ARBA00001412"/>
    </source>
</evidence>
<name>A0ABR4HKL0_9EURO</name>
<evidence type="ECO:0000313" key="13">
    <source>
        <dbReference type="Proteomes" id="UP001610335"/>
    </source>
</evidence>
<proteinExistence type="inferred from homology"/>
<dbReference type="Gene3D" id="2.102.20.10">
    <property type="entry name" value="Beta-galactosidase, domain 2"/>
    <property type="match status" value="1"/>
</dbReference>
<evidence type="ECO:0000256" key="7">
    <source>
        <dbReference type="ARBA" id="ARBA00023180"/>
    </source>
</evidence>
<dbReference type="Pfam" id="PF10435">
    <property type="entry name" value="BetaGal_dom2"/>
    <property type="match status" value="1"/>
</dbReference>
<evidence type="ECO:0000256" key="8">
    <source>
        <dbReference type="ARBA" id="ARBA00023295"/>
    </source>
</evidence>
<dbReference type="Pfam" id="PF13364">
    <property type="entry name" value="BetaGal_ABD2"/>
    <property type="match status" value="2"/>
</dbReference>
<evidence type="ECO:0000256" key="5">
    <source>
        <dbReference type="ARBA" id="ARBA00022729"/>
    </source>
</evidence>
<dbReference type="EMBL" id="JBFXLS010000106">
    <property type="protein sequence ID" value="KAL2816018.1"/>
    <property type="molecule type" value="Genomic_DNA"/>
</dbReference>
<evidence type="ECO:0000256" key="2">
    <source>
        <dbReference type="ARBA" id="ARBA00002691"/>
    </source>
</evidence>
<dbReference type="InterPro" id="IPR031330">
    <property type="entry name" value="Gly_Hdrlase_35_cat"/>
</dbReference>
<evidence type="ECO:0000256" key="10">
    <source>
        <dbReference type="SAM" id="SignalP"/>
    </source>
</evidence>
<dbReference type="Pfam" id="PF01301">
    <property type="entry name" value="Glyco_hydro_35"/>
    <property type="match status" value="1"/>
</dbReference>
<dbReference type="InterPro" id="IPR037110">
    <property type="entry name" value="Betagal_dom2_sf"/>
</dbReference>